<accession>A0A6G1FSZ8</accession>
<organism evidence="3">
    <name type="scientific">Eremomyces bilateralis CBS 781.70</name>
    <dbReference type="NCBI Taxonomy" id="1392243"/>
    <lineage>
        <taxon>Eukaryota</taxon>
        <taxon>Fungi</taxon>
        <taxon>Dikarya</taxon>
        <taxon>Ascomycota</taxon>
        <taxon>Pezizomycotina</taxon>
        <taxon>Dothideomycetes</taxon>
        <taxon>Dothideomycetes incertae sedis</taxon>
        <taxon>Eremomycetales</taxon>
        <taxon>Eremomycetaceae</taxon>
        <taxon>Eremomyces</taxon>
    </lineage>
</organism>
<name>A0A6G1FSZ8_9PEZI</name>
<dbReference type="InterPro" id="IPR050904">
    <property type="entry name" value="Adhesion/Biosynth-related"/>
</dbReference>
<feature type="domain" description="FAS1" evidence="2">
    <location>
        <begin position="273"/>
        <end position="442"/>
    </location>
</feature>
<dbReference type="InterPro" id="IPR036378">
    <property type="entry name" value="FAS1_dom_sf"/>
</dbReference>
<dbReference type="InterPro" id="IPR000782">
    <property type="entry name" value="FAS1_domain"/>
</dbReference>
<sequence>MRFSPIVALAATSTAWVLPNEQIVESISELHEQVDTAWVHLPSKDEIADGVRDVLDNVVETSTNAIDEAMRSMSRVVDLVGADRFPEEFFDVTSWLESSMIDDVDTFEDDEPPHHGPPHHGPPDHKPPHHKPPHHKPPHHGPSNLTVYELISKSKYTTKLAALIDEDEDLVQLLNGTEANYTVFAPVDKAFEKLPHHHKPPKELIKKLLTYHVADGLYSPKRLLISQTIPTRYEPDTLNGPQRIAVKLSFKGLTLNYYSKFIVSNIPATNGLIHGIDSLLFPPLPTTPLLSLLPSSFSTLTLGLHQTGLLPLPPHTGATFFAPSNSAFKKLGPRINAFLFSPPGHKYLKALLQYHIVHNETLYSDAFYGPKHEGSSTAMDPDNVAPPHFHVDLPTLLEGKHLSVDVGRWGPFAGIRINGFARVAVADGVAKDGVVHVVGRVLIPPKEPKGQEDLGLWMGEEMEVEELVERLGPLEEKGWNWEL</sequence>
<dbReference type="AlphaFoldDB" id="A0A6G1FSZ8"/>
<reference evidence="3 5" key="1">
    <citation type="submission" date="2020-01" db="EMBL/GenBank/DDBJ databases">
        <authorList>
            <consortium name="DOE Joint Genome Institute"/>
            <person name="Haridas S."/>
            <person name="Albert R."/>
            <person name="Binder M."/>
            <person name="Bloem J."/>
            <person name="Labutti K."/>
            <person name="Salamov A."/>
            <person name="Andreopoulos B."/>
            <person name="Baker S.E."/>
            <person name="Barry K."/>
            <person name="Bills G."/>
            <person name="Bluhm B.H."/>
            <person name="Cannon C."/>
            <person name="Castanera R."/>
            <person name="Culley D.E."/>
            <person name="Daum C."/>
            <person name="Ezra D."/>
            <person name="Gonzalez J.B."/>
            <person name="Henrissat B."/>
            <person name="Kuo A."/>
            <person name="Liang C."/>
            <person name="Lipzen A."/>
            <person name="Lutzoni F."/>
            <person name="Magnuson J."/>
            <person name="Mondo S."/>
            <person name="Nolan M."/>
            <person name="Ohm R."/>
            <person name="Pangilinan J."/>
            <person name="Park H.-J."/>
            <person name="Ramirez L."/>
            <person name="Alfaro M."/>
            <person name="Sun H."/>
            <person name="Tritt A."/>
            <person name="Yoshinaga Y."/>
            <person name="Zwiers L.-H."/>
            <person name="Turgeon B.G."/>
            <person name="Goodwin S.B."/>
            <person name="Spatafora J.W."/>
            <person name="Crous P.W."/>
            <person name="Grigoriev I.V."/>
        </authorList>
    </citation>
    <scope>NUCLEOTIDE SEQUENCE</scope>
    <source>
        <strain evidence="3 5">CBS 781.70</strain>
    </source>
</reference>
<dbReference type="Proteomes" id="UP000504638">
    <property type="component" value="Unplaced"/>
</dbReference>
<dbReference type="Gene3D" id="2.30.180.10">
    <property type="entry name" value="FAS1 domain"/>
    <property type="match status" value="2"/>
</dbReference>
<evidence type="ECO:0000256" key="1">
    <source>
        <dbReference type="SAM" id="MobiDB-lite"/>
    </source>
</evidence>
<evidence type="ECO:0000313" key="5">
    <source>
        <dbReference type="RefSeq" id="XP_033530469.1"/>
    </source>
</evidence>
<dbReference type="RefSeq" id="XP_033530469.1">
    <property type="nucleotide sequence ID" value="XM_033678297.1"/>
</dbReference>
<feature type="region of interest" description="Disordered" evidence="1">
    <location>
        <begin position="105"/>
        <end position="144"/>
    </location>
</feature>
<feature type="domain" description="FAS1" evidence="2">
    <location>
        <begin position="144"/>
        <end position="280"/>
    </location>
</feature>
<dbReference type="EMBL" id="ML975178">
    <property type="protein sequence ID" value="KAF1808838.1"/>
    <property type="molecule type" value="Genomic_DNA"/>
</dbReference>
<dbReference type="GeneID" id="54418867"/>
<dbReference type="SMART" id="SM00554">
    <property type="entry name" value="FAS1"/>
    <property type="match status" value="2"/>
</dbReference>
<dbReference type="PROSITE" id="PS50213">
    <property type="entry name" value="FAS1"/>
    <property type="match status" value="2"/>
</dbReference>
<evidence type="ECO:0000259" key="2">
    <source>
        <dbReference type="PROSITE" id="PS50213"/>
    </source>
</evidence>
<dbReference type="SUPFAM" id="SSF82153">
    <property type="entry name" value="FAS1 domain"/>
    <property type="match status" value="2"/>
</dbReference>
<reference evidence="5" key="3">
    <citation type="submission" date="2025-04" db="UniProtKB">
        <authorList>
            <consortium name="RefSeq"/>
        </authorList>
    </citation>
    <scope>IDENTIFICATION</scope>
    <source>
        <strain evidence="5">CBS 781.70</strain>
    </source>
</reference>
<reference evidence="5" key="2">
    <citation type="submission" date="2020-04" db="EMBL/GenBank/DDBJ databases">
        <authorList>
            <consortium name="NCBI Genome Project"/>
        </authorList>
    </citation>
    <scope>NUCLEOTIDE SEQUENCE</scope>
    <source>
        <strain evidence="5">CBS 781.70</strain>
    </source>
</reference>
<evidence type="ECO:0000313" key="3">
    <source>
        <dbReference type="EMBL" id="KAF1808838.1"/>
    </source>
</evidence>
<feature type="compositionally biased region" description="Basic residues" evidence="1">
    <location>
        <begin position="127"/>
        <end position="139"/>
    </location>
</feature>
<keyword evidence="4" id="KW-1185">Reference proteome</keyword>
<dbReference type="PANTHER" id="PTHR10900">
    <property type="entry name" value="PERIOSTIN-RELATED"/>
    <property type="match status" value="1"/>
</dbReference>
<proteinExistence type="predicted"/>
<evidence type="ECO:0000313" key="4">
    <source>
        <dbReference type="Proteomes" id="UP000504638"/>
    </source>
</evidence>
<dbReference type="Pfam" id="PF02469">
    <property type="entry name" value="Fasciclin"/>
    <property type="match status" value="2"/>
</dbReference>
<protein>
    <submittedName>
        <fullName evidence="3 5">Fasciclin-domain-containing protein</fullName>
    </submittedName>
</protein>
<dbReference type="OrthoDB" id="7700931at2759"/>
<gene>
    <name evidence="3 5" type="ORF">P152DRAFT_452492</name>
</gene>
<dbReference type="PANTHER" id="PTHR10900:SF125">
    <property type="entry name" value="FAS1 DOMAIN-CONTAINING PROTEIN YLR001C"/>
    <property type="match status" value="1"/>
</dbReference>